<evidence type="ECO:0000256" key="7">
    <source>
        <dbReference type="ARBA" id="ARBA00023054"/>
    </source>
</evidence>
<dbReference type="AlphaFoldDB" id="A0A061H1D4"/>
<organism evidence="14 15">
    <name type="scientific">Pseudozyma flocculosa PF-1</name>
    <dbReference type="NCBI Taxonomy" id="1277687"/>
    <lineage>
        <taxon>Eukaryota</taxon>
        <taxon>Fungi</taxon>
        <taxon>Dikarya</taxon>
        <taxon>Basidiomycota</taxon>
        <taxon>Ustilaginomycotina</taxon>
        <taxon>Ustilaginomycetes</taxon>
        <taxon>Ustilaginales</taxon>
        <taxon>Ustilaginaceae</taxon>
        <taxon>Pseudozyma</taxon>
    </lineage>
</organism>
<dbReference type="InterPro" id="IPR042560">
    <property type="entry name" value="Exo84_C_2"/>
</dbReference>
<dbReference type="GO" id="GO:0006893">
    <property type="term" value="P:Golgi to plasma membrane transport"/>
    <property type="evidence" value="ECO:0007669"/>
    <property type="project" value="TreeGrafter"/>
</dbReference>
<name>A0A061H1D4_9BASI</name>
<dbReference type="Gene3D" id="2.30.29.30">
    <property type="entry name" value="Pleckstrin-homology domain (PH domain)/Phosphotyrosine-binding domain (PTB)"/>
    <property type="match status" value="1"/>
</dbReference>
<gene>
    <name evidence="14" type="ORF">PFL1_06050</name>
</gene>
<dbReference type="eggNOG" id="KOG2215">
    <property type="taxonomic scope" value="Eukaryota"/>
</dbReference>
<accession>A0A061H1D4</accession>
<dbReference type="InterPro" id="IPR033961">
    <property type="entry name" value="Exo84"/>
</dbReference>
<comment type="subunit">
    <text evidence="10">Component of the exocyst complex.</text>
</comment>
<dbReference type="SUPFAM" id="SSF50729">
    <property type="entry name" value="PH domain-like"/>
    <property type="match status" value="1"/>
</dbReference>
<keyword evidence="8" id="KW-0968">Cytoplasmic vesicle</keyword>
<dbReference type="InterPro" id="IPR032403">
    <property type="entry name" value="Exo84_C"/>
</dbReference>
<keyword evidence="7" id="KW-0175">Coiled coil</keyword>
<evidence type="ECO:0000256" key="10">
    <source>
        <dbReference type="ARBA" id="ARBA00065378"/>
    </source>
</evidence>
<dbReference type="Proteomes" id="UP000053664">
    <property type="component" value="Unassembled WGS sequence"/>
</dbReference>
<keyword evidence="5" id="KW-0268">Exocytosis</keyword>
<feature type="domain" description="Exocyst component Exo84 C-terminal" evidence="13">
    <location>
        <begin position="512"/>
        <end position="712"/>
    </location>
</feature>
<reference evidence="14 15" key="1">
    <citation type="journal article" date="2013" name="Plant Cell">
        <title>The transition from a phytopathogenic smut ancestor to an anamorphic biocontrol agent deciphered by comparative whole-genome analysis.</title>
        <authorList>
            <person name="Lefebvre F."/>
            <person name="Joly D.L."/>
            <person name="Labbe C."/>
            <person name="Teichmann B."/>
            <person name="Linning R."/>
            <person name="Belzile F."/>
            <person name="Bakkeren G."/>
            <person name="Belanger R.R."/>
        </authorList>
    </citation>
    <scope>NUCLEOTIDE SEQUENCE [LARGE SCALE GENOMIC DNA]</scope>
    <source>
        <strain evidence="14 15">PF-1</strain>
    </source>
</reference>
<comment type="function">
    <text evidence="9">Involved in the secretory pathway as part of the exocyst complex which tethers secretory vesicles to the sites of exocytosis. Plays a role in both the assembly of the exocyst and the polarization of this complex to specific sites of the plasma membrane for exocytosis. Also involved in assembly of the spliceosome.</text>
</comment>
<dbReference type="Gene3D" id="1.20.58.1210">
    <property type="entry name" value="Exo84p, N-terminal helical domain"/>
    <property type="match status" value="1"/>
</dbReference>
<evidence type="ECO:0000313" key="15">
    <source>
        <dbReference type="Proteomes" id="UP000053664"/>
    </source>
</evidence>
<dbReference type="InterPro" id="IPR016159">
    <property type="entry name" value="Cullin_repeat-like_dom_sf"/>
</dbReference>
<evidence type="ECO:0000256" key="3">
    <source>
        <dbReference type="ARBA" id="ARBA00021269"/>
    </source>
</evidence>
<feature type="region of interest" description="Disordered" evidence="12">
    <location>
        <begin position="139"/>
        <end position="174"/>
    </location>
</feature>
<dbReference type="GO" id="GO:0000145">
    <property type="term" value="C:exocyst"/>
    <property type="evidence" value="ECO:0007669"/>
    <property type="project" value="InterPro"/>
</dbReference>
<feature type="compositionally biased region" description="Low complexity" evidence="12">
    <location>
        <begin position="52"/>
        <end position="63"/>
    </location>
</feature>
<dbReference type="EMBL" id="KE361645">
    <property type="protein sequence ID" value="EPQ26402.1"/>
    <property type="molecule type" value="Genomic_DNA"/>
</dbReference>
<dbReference type="Pfam" id="PF08700">
    <property type="entry name" value="VPS51_Exo84_N"/>
    <property type="match status" value="1"/>
</dbReference>
<feature type="region of interest" description="Disordered" evidence="12">
    <location>
        <begin position="1"/>
        <end position="81"/>
    </location>
</feature>
<dbReference type="GO" id="GO:0015031">
    <property type="term" value="P:protein transport"/>
    <property type="evidence" value="ECO:0007669"/>
    <property type="project" value="UniProtKB-KW"/>
</dbReference>
<feature type="compositionally biased region" description="Polar residues" evidence="12">
    <location>
        <begin position="163"/>
        <end position="172"/>
    </location>
</feature>
<comment type="similarity">
    <text evidence="2">Belongs to the EXO84 family.</text>
</comment>
<comment type="subcellular location">
    <subcellularLocation>
        <location evidence="1">Cytoplasmic vesicle</location>
        <location evidence="1">Secretory vesicle</location>
    </subcellularLocation>
</comment>
<evidence type="ECO:0000256" key="6">
    <source>
        <dbReference type="ARBA" id="ARBA00022927"/>
    </source>
</evidence>
<evidence type="ECO:0000256" key="9">
    <source>
        <dbReference type="ARBA" id="ARBA00057052"/>
    </source>
</evidence>
<dbReference type="Pfam" id="PF25345">
    <property type="entry name" value="PH_EXO84"/>
    <property type="match status" value="1"/>
</dbReference>
<protein>
    <recommendedName>
        <fullName evidence="3">Exocyst complex component EXO84</fullName>
    </recommendedName>
    <alternativeName>
        <fullName evidence="11">Exocyst complex component exo84</fullName>
    </alternativeName>
</protein>
<dbReference type="GO" id="GO:0006887">
    <property type="term" value="P:exocytosis"/>
    <property type="evidence" value="ECO:0007669"/>
    <property type="project" value="UniProtKB-KW"/>
</dbReference>
<feature type="compositionally biased region" description="Basic and acidic residues" evidence="12">
    <location>
        <begin position="438"/>
        <end position="450"/>
    </location>
</feature>
<evidence type="ECO:0000313" key="14">
    <source>
        <dbReference type="EMBL" id="EPQ26402.1"/>
    </source>
</evidence>
<evidence type="ECO:0000256" key="8">
    <source>
        <dbReference type="ARBA" id="ARBA00023329"/>
    </source>
</evidence>
<sequence length="762" mass="83541">MSRSLRTRPMTLYNKDDTHNHHIPPIPEASESYPHASAHAGPSRSSQSYGAPHPSSRSSSHPSGANVLKKSRKKASEVGSNLKKRLSMRYAEPTAIGPGGFSAVPEVPSLPPSAMPQIQVGQRITHNVDGSILPIMGHGFADAQDADPDPDADVHDRFRPRPSTDSARSGTDNFAADPAIDLNLLSQDDFDPQAYLRAKLSQHSESSLRTFKTSLAGAKEAANEDLKRQVFKNYAEFITISKEIATLENDMLELKELLTEWKQLPQALELDDSTGAAAFSDFGRGKGGRGGNRASMIDLQQIYRAQITSLWEGIEGSQKFLPYVPGRHLIAEASTFTELNSATYKPKQGVALFLLDDLLLIAVRKKRQMSSKVRLVAERCFSLAEIVVIDLKDGGDLSNAIKIKRGKETFVYRSDRAEDKRALLNAFKRVAEELASKRRKENHAEAEARKRQSTLLSGPGLDSGSVLGAGGHRAGSAASKSSSLLSPIGEDGESVLAAAAASAASERKDPGRWNNDFADELAVCIALREWEEAVTLVEKGKGVLSTYAPSDLAHIDLSSKLATRTHDLVSAISADFSQQSLKKSAVVRNAGYLLRLDKGELARELFLTARTELLKRRTRQIKYEGDVSLYISELALVHFTLIKNTSEWYMSAFKDNRMASGFVQWASTQIEAYGEMFRRQVYGVDQDAQVIRDCLDVSRSSAAQLKEVGLDFSYLIEELLRPEGLTKPVPSLTLTTAEEPNSASPIRASAQEIRRQSMMQLA</sequence>
<dbReference type="Gene3D" id="1.20.58.1220">
    <property type="entry name" value="Exo84p, C-terminal helical domain"/>
    <property type="match status" value="1"/>
</dbReference>
<dbReference type="PANTHER" id="PTHR21426:SF12">
    <property type="entry name" value="EXOCYST COMPLEX COMPONENT 8"/>
    <property type="match status" value="1"/>
</dbReference>
<dbReference type="KEGG" id="pfp:PFL1_06050"/>
<feature type="region of interest" description="Disordered" evidence="12">
    <location>
        <begin position="438"/>
        <end position="462"/>
    </location>
</feature>
<dbReference type="SUPFAM" id="SSF74788">
    <property type="entry name" value="Cullin repeat-like"/>
    <property type="match status" value="1"/>
</dbReference>
<keyword evidence="6" id="KW-0653">Protein transport</keyword>
<dbReference type="PANTHER" id="PTHR21426">
    <property type="entry name" value="EXOCYST COMPLEX COMPONENT 8"/>
    <property type="match status" value="1"/>
</dbReference>
<keyword evidence="4" id="KW-0813">Transport</keyword>
<evidence type="ECO:0000256" key="12">
    <source>
        <dbReference type="SAM" id="MobiDB-lite"/>
    </source>
</evidence>
<dbReference type="OrthoDB" id="642193at2759"/>
<evidence type="ECO:0000256" key="5">
    <source>
        <dbReference type="ARBA" id="ARBA00022483"/>
    </source>
</evidence>
<evidence type="ECO:0000256" key="11">
    <source>
        <dbReference type="ARBA" id="ARBA00071741"/>
    </source>
</evidence>
<dbReference type="InterPro" id="IPR042561">
    <property type="entry name" value="Exo84_C_1"/>
</dbReference>
<dbReference type="GO" id="GO:0030133">
    <property type="term" value="C:transport vesicle"/>
    <property type="evidence" value="ECO:0007669"/>
    <property type="project" value="UniProtKB-SubCell"/>
</dbReference>
<dbReference type="Pfam" id="PF16528">
    <property type="entry name" value="Exo84_C"/>
    <property type="match status" value="1"/>
</dbReference>
<evidence type="ECO:0000256" key="2">
    <source>
        <dbReference type="ARBA" id="ARBA00007210"/>
    </source>
</evidence>
<dbReference type="HOGENOM" id="CLU_012488_1_1_1"/>
<dbReference type="FunFam" id="2.30.29.30:FF:000264">
    <property type="entry name" value="Potential exocyst complex component Exo84"/>
    <property type="match status" value="1"/>
</dbReference>
<dbReference type="RefSeq" id="XP_007881779.1">
    <property type="nucleotide sequence ID" value="XM_007883588.1"/>
</dbReference>
<evidence type="ECO:0000259" key="13">
    <source>
        <dbReference type="Pfam" id="PF16528"/>
    </source>
</evidence>
<dbReference type="GeneID" id="19320130"/>
<proteinExistence type="inferred from homology"/>
<evidence type="ECO:0000256" key="1">
    <source>
        <dbReference type="ARBA" id="ARBA00004398"/>
    </source>
</evidence>
<dbReference type="InterPro" id="IPR011993">
    <property type="entry name" value="PH-like_dom_sf"/>
</dbReference>
<evidence type="ECO:0000256" key="4">
    <source>
        <dbReference type="ARBA" id="ARBA00022448"/>
    </source>
</evidence>